<dbReference type="EnsemblPlants" id="Bo2g116920.1">
    <property type="protein sequence ID" value="Bo2g116920.1"/>
    <property type="gene ID" value="Bo2g116920"/>
</dbReference>
<dbReference type="AlphaFoldDB" id="A0A0D3ATN0"/>
<sequence>MVGSPYQKISISLRGRNGREGRNRSVSWRGPGESPSGEPEAGVLPGVWRNSIPEYFYPTIGIEIHGSVHGSVHGTSSAWRSGLLNNSTEVRPSDRTNQTNQAVYRIDPRTSGMDFWFEPQPDDRTDRTRARLSRPSRHSKDNSRAMHSLDREESKDGHAFSPSGPSRLSRANPNRRCRKKFKPSRTEAEQRRLFSQFEVREFCDNLVEGVMKALKDVSKKSTTTCAPVAEPSLFISEKSKGKSENNLEDLKDFSDYLPIFYEYDEELIESLMICEAKCDLSSPESEVMFDNEKINAELTFLQPEHPSSLSLFSQDFVEEPFDNQHQGPLLGTRRPIDLGPIFDEENEPGPIFDETAPSITSIIMESRLCFDPGTTHVPLSPNPQEHRKGLSIICYVSDLFVKVSPSDIKRFGLEKVQPLKSERIDCAHQPEIWRCMYVRDGDDHGRRRDDKKSSPPEKLLEQSSSNEPKVNHDQILRRASRGGRHNTCVPGTWNWKYLRKTTSNLQRSFFPKFSFTKFYMIFKFLLSDSFPFETSKMDLRSINFQEGGNDAPLGSAPGKTDMRGLIMGSSKDKCSLFDSYLPNNEASTHEITLENVLNSIMELLEEESDQTEFICDSYAIYKSGDL</sequence>
<evidence type="ECO:0000256" key="1">
    <source>
        <dbReference type="SAM" id="MobiDB-lite"/>
    </source>
</evidence>
<dbReference type="Gramene" id="Bo2g116920.1">
    <property type="protein sequence ID" value="Bo2g116920.1"/>
    <property type="gene ID" value="Bo2g116920"/>
</dbReference>
<dbReference type="Proteomes" id="UP000032141">
    <property type="component" value="Chromosome C2"/>
</dbReference>
<proteinExistence type="predicted"/>
<organism evidence="2 3">
    <name type="scientific">Brassica oleracea var. oleracea</name>
    <dbReference type="NCBI Taxonomy" id="109376"/>
    <lineage>
        <taxon>Eukaryota</taxon>
        <taxon>Viridiplantae</taxon>
        <taxon>Streptophyta</taxon>
        <taxon>Embryophyta</taxon>
        <taxon>Tracheophyta</taxon>
        <taxon>Spermatophyta</taxon>
        <taxon>Magnoliopsida</taxon>
        <taxon>eudicotyledons</taxon>
        <taxon>Gunneridae</taxon>
        <taxon>Pentapetalae</taxon>
        <taxon>rosids</taxon>
        <taxon>malvids</taxon>
        <taxon>Brassicales</taxon>
        <taxon>Brassicaceae</taxon>
        <taxon>Brassiceae</taxon>
        <taxon>Brassica</taxon>
    </lineage>
</organism>
<feature type="region of interest" description="Disordered" evidence="1">
    <location>
        <begin position="111"/>
        <end position="185"/>
    </location>
</feature>
<keyword evidence="3" id="KW-1185">Reference proteome</keyword>
<reference evidence="2" key="2">
    <citation type="submission" date="2015-03" db="UniProtKB">
        <authorList>
            <consortium name="EnsemblPlants"/>
        </authorList>
    </citation>
    <scope>IDENTIFICATION</scope>
</reference>
<feature type="compositionally biased region" description="Polar residues" evidence="1">
    <location>
        <begin position="163"/>
        <end position="172"/>
    </location>
</feature>
<feature type="compositionally biased region" description="Polar residues" evidence="1">
    <location>
        <begin position="86"/>
        <end position="102"/>
    </location>
</feature>
<name>A0A0D3ATN0_BRAOL</name>
<evidence type="ECO:0000313" key="3">
    <source>
        <dbReference type="Proteomes" id="UP000032141"/>
    </source>
</evidence>
<feature type="compositionally biased region" description="Basic residues" evidence="1">
    <location>
        <begin position="173"/>
        <end position="183"/>
    </location>
</feature>
<feature type="region of interest" description="Disordered" evidence="1">
    <location>
        <begin position="444"/>
        <end position="483"/>
    </location>
</feature>
<evidence type="ECO:0000313" key="2">
    <source>
        <dbReference type="EnsemblPlants" id="Bo2g116920.1"/>
    </source>
</evidence>
<feature type="region of interest" description="Disordered" evidence="1">
    <location>
        <begin position="86"/>
        <end position="105"/>
    </location>
</feature>
<protein>
    <submittedName>
        <fullName evidence="2">Uncharacterized protein</fullName>
    </submittedName>
</protein>
<feature type="compositionally biased region" description="Basic and acidic residues" evidence="1">
    <location>
        <begin position="138"/>
        <end position="158"/>
    </location>
</feature>
<dbReference type="HOGENOM" id="CLU_437055_0_0_1"/>
<feature type="compositionally biased region" description="Basic and acidic residues" evidence="1">
    <location>
        <begin position="444"/>
        <end position="460"/>
    </location>
</feature>
<accession>A0A0D3ATN0</accession>
<reference evidence="2 3" key="1">
    <citation type="journal article" date="2014" name="Genome Biol.">
        <title>Transcriptome and methylome profiling reveals relics of genome dominance in the mesopolyploid Brassica oleracea.</title>
        <authorList>
            <person name="Parkin I.A."/>
            <person name="Koh C."/>
            <person name="Tang H."/>
            <person name="Robinson S.J."/>
            <person name="Kagale S."/>
            <person name="Clarke W.E."/>
            <person name="Town C.D."/>
            <person name="Nixon J."/>
            <person name="Krishnakumar V."/>
            <person name="Bidwell S.L."/>
            <person name="Denoeud F."/>
            <person name="Belcram H."/>
            <person name="Links M.G."/>
            <person name="Just J."/>
            <person name="Clarke C."/>
            <person name="Bender T."/>
            <person name="Huebert T."/>
            <person name="Mason A.S."/>
            <person name="Pires J.C."/>
            <person name="Barker G."/>
            <person name="Moore J."/>
            <person name="Walley P.G."/>
            <person name="Manoli S."/>
            <person name="Batley J."/>
            <person name="Edwards D."/>
            <person name="Nelson M.N."/>
            <person name="Wang X."/>
            <person name="Paterson A.H."/>
            <person name="King G."/>
            <person name="Bancroft I."/>
            <person name="Chalhoub B."/>
            <person name="Sharpe A.G."/>
        </authorList>
    </citation>
    <scope>NUCLEOTIDE SEQUENCE</scope>
    <source>
        <strain evidence="2 3">cv. TO1000</strain>
    </source>
</reference>
<feature type="region of interest" description="Disordered" evidence="1">
    <location>
        <begin position="1"/>
        <end position="44"/>
    </location>
</feature>